<feature type="compositionally biased region" description="Low complexity" evidence="2">
    <location>
        <begin position="1006"/>
        <end position="1018"/>
    </location>
</feature>
<dbReference type="InterPro" id="IPR037383">
    <property type="entry name" value="CCDC87"/>
</dbReference>
<organism evidence="3 4">
    <name type="scientific">Salmo trutta</name>
    <name type="common">Brown trout</name>
    <dbReference type="NCBI Taxonomy" id="8032"/>
    <lineage>
        <taxon>Eukaryota</taxon>
        <taxon>Metazoa</taxon>
        <taxon>Chordata</taxon>
        <taxon>Craniata</taxon>
        <taxon>Vertebrata</taxon>
        <taxon>Euteleostomi</taxon>
        <taxon>Actinopterygii</taxon>
        <taxon>Neopterygii</taxon>
        <taxon>Teleostei</taxon>
        <taxon>Protacanthopterygii</taxon>
        <taxon>Salmoniformes</taxon>
        <taxon>Salmonidae</taxon>
        <taxon>Salmoninae</taxon>
        <taxon>Salmo</taxon>
    </lineage>
</organism>
<dbReference type="AlphaFoldDB" id="A0A673ZIP0"/>
<dbReference type="OMA" id="GEWDWNT"/>
<keyword evidence="1" id="KW-0175">Coiled coil</keyword>
<sequence>MSGGKIKVVGRLSRAAEAKRRVTDGQDMLTSMTQMVACTQDIQQRYRSILGPLSLFFQSKPEGEKRADRVQEERPVSPSVSEGVKTNPTSLADMCQQLQYRIQEHTVLHSTPVEDQQALAAVMTSELGLIWQDLKGLMDEPTLTQEENRQLQAETCQEVLRICKELYLNYLHLLDRLRRRAVFSDQANRSRLGAQMAIDCTSLLNVHSIRRSVAAGIKATRRARLSAERPRAAGRDLKGAMETHTALPCKLDFGLTLQTKAGCKKSGAIRQGKNPMERDLREMTEKMGDMDLEQVYDLMPCHLELITNKGLLSLSRSFLSIALSLSLSLCLFLCLFLSLSLSLSLLLSHRQAHTHIVKYTCDNDKQLFVSTSSSEMCVCLGEARASLANVSQSDEEPSMYYHGYTRLKGCSSMPDLQRETLLEELEMEALPARPQSPLVLLATGPCSSIEKPIDPAHDLRRLLQDRVIVDQAVTDSDTDLPPLIKALTWRSSTKLQQLTHTLQKQEEEGEKRESYRVPVEEPEHPQGAVVNMALSHVSLARTAAARVSDRVLRDTINIHTYPPVYNYLTKELELSSVQWLDRNLFAGEEIKEVYKELSKSKSTQYLNFDEDPMIEPALTNIRWSLKKKNPQRFINPQLKRQNTNAMSHRKRTEIPADHKKPEDQNSRAYTAWLQWWKTDLSVEDYFRYITNQDSDYLWAAFHLYDSGDSDDEEDERRRLLQLRRDERKKRRRQKMEALKGQKQEYVTGVWNVNAVLLGGLWKEPDLEEEEESPDEETTSPKQAYKRTVSVASKEASRGGVMGEGDQVQSRLERIWTLICLPETYRLDMAIKYSSHARRDQLEEAMAAWERAARLIQQRESLLARLELFERDASDPNRFFLQGYRGTSLARMDESKHRSKLNSQICSLEKVLSKILHHITDSFHDTVTYKGRPYREKMRWDRIEMLYWLQQERRVQALERVVEGRGSLPTRLPPLNPNLRLYPGTHPTPQGHTPTHSQRPHPHTHSHSNPTQPSSVYPV</sequence>
<feature type="compositionally biased region" description="Low complexity" evidence="2">
    <location>
        <begin position="976"/>
        <end position="995"/>
    </location>
</feature>
<proteinExistence type="predicted"/>
<protein>
    <submittedName>
        <fullName evidence="3">Coiled-coil domain-containing protein 87-like</fullName>
    </submittedName>
</protein>
<feature type="region of interest" description="Disordered" evidence="2">
    <location>
        <begin position="765"/>
        <end position="790"/>
    </location>
</feature>
<feature type="compositionally biased region" description="Polar residues" evidence="2">
    <location>
        <begin position="78"/>
        <end position="87"/>
    </location>
</feature>
<accession>A0A673ZIP0</accession>
<dbReference type="Proteomes" id="UP000472277">
    <property type="component" value="Chromosome 8"/>
</dbReference>
<reference evidence="3" key="1">
    <citation type="submission" date="2025-08" db="UniProtKB">
        <authorList>
            <consortium name="Ensembl"/>
        </authorList>
    </citation>
    <scope>IDENTIFICATION</scope>
</reference>
<dbReference type="PANTHER" id="PTHR16078:SF1">
    <property type="entry name" value="COILED-COIL DOMAIN-CONTAINING PROTEIN 87"/>
    <property type="match status" value="1"/>
</dbReference>
<feature type="region of interest" description="Disordered" evidence="2">
    <location>
        <begin position="501"/>
        <end position="521"/>
    </location>
</feature>
<name>A0A673ZIP0_SALTR</name>
<evidence type="ECO:0000256" key="1">
    <source>
        <dbReference type="SAM" id="Coils"/>
    </source>
</evidence>
<evidence type="ECO:0000256" key="2">
    <source>
        <dbReference type="SAM" id="MobiDB-lite"/>
    </source>
</evidence>
<keyword evidence="4" id="KW-1185">Reference proteome</keyword>
<reference evidence="3" key="2">
    <citation type="submission" date="2025-09" db="UniProtKB">
        <authorList>
            <consortium name="Ensembl"/>
        </authorList>
    </citation>
    <scope>IDENTIFICATION</scope>
</reference>
<feature type="compositionally biased region" description="Basic and acidic residues" evidence="2">
    <location>
        <begin position="62"/>
        <end position="75"/>
    </location>
</feature>
<dbReference type="PANTHER" id="PTHR16078">
    <property type="entry name" value="COILED-COIL DOMAIN-CONTAINING PROTEIN 87"/>
    <property type="match status" value="1"/>
</dbReference>
<evidence type="ECO:0000313" key="4">
    <source>
        <dbReference type="Proteomes" id="UP000472277"/>
    </source>
</evidence>
<feature type="compositionally biased region" description="Acidic residues" evidence="2">
    <location>
        <begin position="765"/>
        <end position="777"/>
    </location>
</feature>
<feature type="region of interest" description="Disordered" evidence="2">
    <location>
        <begin position="642"/>
        <end position="663"/>
    </location>
</feature>
<feature type="compositionally biased region" description="Basic and acidic residues" evidence="2">
    <location>
        <begin position="503"/>
        <end position="521"/>
    </location>
</feature>
<feature type="region of interest" description="Disordered" evidence="2">
    <location>
        <begin position="62"/>
        <end position="87"/>
    </location>
</feature>
<dbReference type="Ensembl" id="ENSSTUT00000049133.1">
    <property type="protein sequence ID" value="ENSSTUP00000047099.1"/>
    <property type="gene ID" value="ENSSTUG00000019808.1"/>
</dbReference>
<feature type="compositionally biased region" description="Basic and acidic residues" evidence="2">
    <location>
        <begin position="652"/>
        <end position="663"/>
    </location>
</feature>
<evidence type="ECO:0000313" key="3">
    <source>
        <dbReference type="Ensembl" id="ENSSTUP00000047099.1"/>
    </source>
</evidence>
<gene>
    <name evidence="3" type="primary">ccdc87</name>
</gene>
<feature type="coiled-coil region" evidence="1">
    <location>
        <begin position="838"/>
        <end position="871"/>
    </location>
</feature>
<feature type="region of interest" description="Disordered" evidence="2">
    <location>
        <begin position="965"/>
        <end position="1018"/>
    </location>
</feature>
<dbReference type="InParanoid" id="A0A673ZIP0"/>
<dbReference type="GeneTree" id="ENSGT00390000018647"/>
<dbReference type="Gene3D" id="1.20.58.1520">
    <property type="match status" value="1"/>
</dbReference>
<dbReference type="Pfam" id="PF03999">
    <property type="entry name" value="MAP65_ASE1"/>
    <property type="match status" value="1"/>
</dbReference>